<name>A0ACB8AHE2_9AGAM</name>
<evidence type="ECO:0000313" key="2">
    <source>
        <dbReference type="Proteomes" id="UP000790377"/>
    </source>
</evidence>
<sequence>MLAGPCYLTSCLMTSGEHRVLFAPQPELRTISRHPGLSSRFKLVRHPLTLPCRAMQDMLWNIINLAILFSTLTAANACAYEAHDDQWHLTFYQMGECGYNDTMKPTEFHGKIAAGNPGRSCTGCRAIPSSLHGKFDAFTFRGARTPTLRSKKAADLWDEYWELYFWERDCSHNVYADNGPQIVPWTTRRQRSAKYFQVCNSN</sequence>
<organism evidence="1 2">
    <name type="scientific">Hygrophoropsis aurantiaca</name>
    <dbReference type="NCBI Taxonomy" id="72124"/>
    <lineage>
        <taxon>Eukaryota</taxon>
        <taxon>Fungi</taxon>
        <taxon>Dikarya</taxon>
        <taxon>Basidiomycota</taxon>
        <taxon>Agaricomycotina</taxon>
        <taxon>Agaricomycetes</taxon>
        <taxon>Agaricomycetidae</taxon>
        <taxon>Boletales</taxon>
        <taxon>Coniophorineae</taxon>
        <taxon>Hygrophoropsidaceae</taxon>
        <taxon>Hygrophoropsis</taxon>
    </lineage>
</organism>
<protein>
    <submittedName>
        <fullName evidence="1">Uncharacterized protein</fullName>
    </submittedName>
</protein>
<keyword evidence="2" id="KW-1185">Reference proteome</keyword>
<evidence type="ECO:0000313" key="1">
    <source>
        <dbReference type="EMBL" id="KAH7912804.1"/>
    </source>
</evidence>
<reference evidence="1" key="1">
    <citation type="journal article" date="2021" name="New Phytol.">
        <title>Evolutionary innovations through gain and loss of genes in the ectomycorrhizal Boletales.</title>
        <authorList>
            <person name="Wu G."/>
            <person name="Miyauchi S."/>
            <person name="Morin E."/>
            <person name="Kuo A."/>
            <person name="Drula E."/>
            <person name="Varga T."/>
            <person name="Kohler A."/>
            <person name="Feng B."/>
            <person name="Cao Y."/>
            <person name="Lipzen A."/>
            <person name="Daum C."/>
            <person name="Hundley H."/>
            <person name="Pangilinan J."/>
            <person name="Johnson J."/>
            <person name="Barry K."/>
            <person name="LaButti K."/>
            <person name="Ng V."/>
            <person name="Ahrendt S."/>
            <person name="Min B."/>
            <person name="Choi I.G."/>
            <person name="Park H."/>
            <person name="Plett J.M."/>
            <person name="Magnuson J."/>
            <person name="Spatafora J.W."/>
            <person name="Nagy L.G."/>
            <person name="Henrissat B."/>
            <person name="Grigoriev I.V."/>
            <person name="Yang Z.L."/>
            <person name="Xu J."/>
            <person name="Martin F.M."/>
        </authorList>
    </citation>
    <scope>NUCLEOTIDE SEQUENCE</scope>
    <source>
        <strain evidence="1">ATCC 28755</strain>
    </source>
</reference>
<proteinExistence type="predicted"/>
<comment type="caution">
    <text evidence="1">The sequence shown here is derived from an EMBL/GenBank/DDBJ whole genome shotgun (WGS) entry which is preliminary data.</text>
</comment>
<accession>A0ACB8AHE2</accession>
<dbReference type="EMBL" id="MU267643">
    <property type="protein sequence ID" value="KAH7912804.1"/>
    <property type="molecule type" value="Genomic_DNA"/>
</dbReference>
<dbReference type="Proteomes" id="UP000790377">
    <property type="component" value="Unassembled WGS sequence"/>
</dbReference>
<gene>
    <name evidence="1" type="ORF">BJ138DRAFT_1147444</name>
</gene>